<accession>A0AAD1UA36</accession>
<dbReference type="AlphaFoldDB" id="A0AAD1UA36"/>
<keyword evidence="12" id="KW-1185">Reference proteome</keyword>
<dbReference type="PANTHER" id="PTHR44899:SF3">
    <property type="entry name" value="SERINE_THREONINE-PROTEIN KINASE NEK1"/>
    <property type="match status" value="1"/>
</dbReference>
<dbReference type="InterPro" id="IPR011009">
    <property type="entry name" value="Kinase-like_dom_sf"/>
</dbReference>
<feature type="compositionally biased region" description="Basic and acidic residues" evidence="9">
    <location>
        <begin position="314"/>
        <end position="332"/>
    </location>
</feature>
<evidence type="ECO:0000259" key="10">
    <source>
        <dbReference type="PROSITE" id="PS50011"/>
    </source>
</evidence>
<keyword evidence="2" id="KW-0723">Serine/threonine-protein kinase</keyword>
<name>A0AAD1UA36_EUPCR</name>
<dbReference type="Gene3D" id="1.10.510.10">
    <property type="entry name" value="Transferase(Phosphotransferase) domain 1"/>
    <property type="match status" value="1"/>
</dbReference>
<dbReference type="PANTHER" id="PTHR44899">
    <property type="entry name" value="CAMK FAMILY PROTEIN KINASE"/>
    <property type="match status" value="1"/>
</dbReference>
<gene>
    <name evidence="11" type="ORF">ECRASSUSDP1_LOCUS6596</name>
</gene>
<feature type="region of interest" description="Disordered" evidence="9">
    <location>
        <begin position="303"/>
        <end position="332"/>
    </location>
</feature>
<keyword evidence="5" id="KW-0418">Kinase</keyword>
<feature type="domain" description="Protein kinase" evidence="10">
    <location>
        <begin position="1"/>
        <end position="178"/>
    </location>
</feature>
<evidence type="ECO:0000256" key="5">
    <source>
        <dbReference type="ARBA" id="ARBA00022777"/>
    </source>
</evidence>
<organism evidence="11 12">
    <name type="scientific">Euplotes crassus</name>
    <dbReference type="NCBI Taxonomy" id="5936"/>
    <lineage>
        <taxon>Eukaryota</taxon>
        <taxon>Sar</taxon>
        <taxon>Alveolata</taxon>
        <taxon>Ciliophora</taxon>
        <taxon>Intramacronucleata</taxon>
        <taxon>Spirotrichea</taxon>
        <taxon>Hypotrichia</taxon>
        <taxon>Euplotida</taxon>
        <taxon>Euplotidae</taxon>
        <taxon>Moneuplotes</taxon>
    </lineage>
</organism>
<evidence type="ECO:0000256" key="2">
    <source>
        <dbReference type="ARBA" id="ARBA00022527"/>
    </source>
</evidence>
<dbReference type="PROSITE" id="PS00108">
    <property type="entry name" value="PROTEIN_KINASE_ST"/>
    <property type="match status" value="1"/>
</dbReference>
<evidence type="ECO:0000313" key="11">
    <source>
        <dbReference type="EMBL" id="CAI2365245.1"/>
    </source>
</evidence>
<protein>
    <recommendedName>
        <fullName evidence="1">non-specific serine/threonine protein kinase</fullName>
        <ecNumber evidence="1">2.7.11.1</ecNumber>
    </recommendedName>
</protein>
<evidence type="ECO:0000256" key="7">
    <source>
        <dbReference type="ARBA" id="ARBA00047899"/>
    </source>
</evidence>
<dbReference type="GO" id="GO:0005524">
    <property type="term" value="F:ATP binding"/>
    <property type="evidence" value="ECO:0007669"/>
    <property type="project" value="UniProtKB-KW"/>
</dbReference>
<dbReference type="Pfam" id="PF00069">
    <property type="entry name" value="Pkinase"/>
    <property type="match status" value="1"/>
</dbReference>
<evidence type="ECO:0000256" key="6">
    <source>
        <dbReference type="ARBA" id="ARBA00022840"/>
    </source>
</evidence>
<dbReference type="SUPFAM" id="SSF56112">
    <property type="entry name" value="Protein kinase-like (PK-like)"/>
    <property type="match status" value="1"/>
</dbReference>
<dbReference type="InterPro" id="IPR051131">
    <property type="entry name" value="NEK_Ser/Thr_kinase_NIMA"/>
</dbReference>
<comment type="catalytic activity">
    <reaction evidence="7">
        <text>L-threonyl-[protein] + ATP = O-phospho-L-threonyl-[protein] + ADP + H(+)</text>
        <dbReference type="Rhea" id="RHEA:46608"/>
        <dbReference type="Rhea" id="RHEA-COMP:11060"/>
        <dbReference type="Rhea" id="RHEA-COMP:11605"/>
        <dbReference type="ChEBI" id="CHEBI:15378"/>
        <dbReference type="ChEBI" id="CHEBI:30013"/>
        <dbReference type="ChEBI" id="CHEBI:30616"/>
        <dbReference type="ChEBI" id="CHEBI:61977"/>
        <dbReference type="ChEBI" id="CHEBI:456216"/>
        <dbReference type="EC" id="2.7.11.1"/>
    </reaction>
</comment>
<dbReference type="Proteomes" id="UP001295684">
    <property type="component" value="Unassembled WGS sequence"/>
</dbReference>
<comment type="caution">
    <text evidence="11">The sequence shown here is derived from an EMBL/GenBank/DDBJ whole genome shotgun (WGS) entry which is preliminary data.</text>
</comment>
<dbReference type="SMART" id="SM00220">
    <property type="entry name" value="S_TKc"/>
    <property type="match status" value="1"/>
</dbReference>
<evidence type="ECO:0000256" key="1">
    <source>
        <dbReference type="ARBA" id="ARBA00012513"/>
    </source>
</evidence>
<sequence length="424" mass="48177">MEYAENGDLQSIMNKNKTRNLLTEEKIWSYSIQMVRGLYALHQQGIGHRDLKPANVFITKDGVLKLGDMNVSKIAQCGLMKTQTGTPYYCAPEIWKGQTYDFKSDIWSLGCVVYEMAMKKPPFTALNMQELSRKACKGIYTPVTKTFSETLRDLIKKMLKVAPKDRLSSSDIIEMPELETQMTDTCKNLDPESKNDGLLGTIKMPYKMQELNKRLPRPKYSRGGLKRMNSEPSRLPSVHSRSRAGSASSRNNWEVEKPETNRFVPKSVVHSKNKQADFHLVKQRSQGGYFRRDSLERKALQRAASNLVSRGQRRSIDIHRRSDSNNSRKYEEQKSIIQASVEKRQIGMPPINTKLQPGIKNYQSSKPPLGMMRPPLRNMNLNSNNNGGGFANAKPPQPQKGNYQLAGFAISNPRNNSPGLFRFQ</sequence>
<keyword evidence="3" id="KW-0808">Transferase</keyword>
<evidence type="ECO:0000256" key="4">
    <source>
        <dbReference type="ARBA" id="ARBA00022741"/>
    </source>
</evidence>
<dbReference type="EMBL" id="CAMPGE010006403">
    <property type="protein sequence ID" value="CAI2365245.1"/>
    <property type="molecule type" value="Genomic_DNA"/>
</dbReference>
<proteinExistence type="predicted"/>
<evidence type="ECO:0000313" key="12">
    <source>
        <dbReference type="Proteomes" id="UP001295684"/>
    </source>
</evidence>
<dbReference type="EC" id="2.7.11.1" evidence="1"/>
<reference evidence="11" key="1">
    <citation type="submission" date="2023-07" db="EMBL/GenBank/DDBJ databases">
        <authorList>
            <consortium name="AG Swart"/>
            <person name="Singh M."/>
            <person name="Singh A."/>
            <person name="Seah K."/>
            <person name="Emmerich C."/>
        </authorList>
    </citation>
    <scope>NUCLEOTIDE SEQUENCE</scope>
    <source>
        <strain evidence="11">DP1</strain>
    </source>
</reference>
<evidence type="ECO:0000256" key="3">
    <source>
        <dbReference type="ARBA" id="ARBA00022679"/>
    </source>
</evidence>
<keyword evidence="6" id="KW-0067">ATP-binding</keyword>
<dbReference type="InterPro" id="IPR008271">
    <property type="entry name" value="Ser/Thr_kinase_AS"/>
</dbReference>
<feature type="region of interest" description="Disordered" evidence="9">
    <location>
        <begin position="210"/>
        <end position="259"/>
    </location>
</feature>
<comment type="catalytic activity">
    <reaction evidence="8">
        <text>L-seryl-[protein] + ATP = O-phospho-L-seryl-[protein] + ADP + H(+)</text>
        <dbReference type="Rhea" id="RHEA:17989"/>
        <dbReference type="Rhea" id="RHEA-COMP:9863"/>
        <dbReference type="Rhea" id="RHEA-COMP:11604"/>
        <dbReference type="ChEBI" id="CHEBI:15378"/>
        <dbReference type="ChEBI" id="CHEBI:29999"/>
        <dbReference type="ChEBI" id="CHEBI:30616"/>
        <dbReference type="ChEBI" id="CHEBI:83421"/>
        <dbReference type="ChEBI" id="CHEBI:456216"/>
        <dbReference type="EC" id="2.7.11.1"/>
    </reaction>
</comment>
<evidence type="ECO:0000256" key="8">
    <source>
        <dbReference type="ARBA" id="ARBA00048679"/>
    </source>
</evidence>
<dbReference type="PROSITE" id="PS50011">
    <property type="entry name" value="PROTEIN_KINASE_DOM"/>
    <property type="match status" value="1"/>
</dbReference>
<keyword evidence="4" id="KW-0547">Nucleotide-binding</keyword>
<evidence type="ECO:0000256" key="9">
    <source>
        <dbReference type="SAM" id="MobiDB-lite"/>
    </source>
</evidence>
<dbReference type="InterPro" id="IPR000719">
    <property type="entry name" value="Prot_kinase_dom"/>
</dbReference>
<dbReference type="GO" id="GO:0004674">
    <property type="term" value="F:protein serine/threonine kinase activity"/>
    <property type="evidence" value="ECO:0007669"/>
    <property type="project" value="UniProtKB-KW"/>
</dbReference>